<dbReference type="HOGENOM" id="CLU_005965_7_0_1"/>
<dbReference type="GO" id="GO:0140662">
    <property type="term" value="F:ATP-dependent protein folding chaperone"/>
    <property type="evidence" value="ECO:0007669"/>
    <property type="project" value="InterPro"/>
</dbReference>
<dbReference type="PRINTS" id="PR00301">
    <property type="entry name" value="HEATSHOCK70"/>
</dbReference>
<evidence type="ECO:0000256" key="4">
    <source>
        <dbReference type="SAM" id="SignalP"/>
    </source>
</evidence>
<dbReference type="STRING" id="1288291.A0A059EWH9"/>
<organism evidence="5 6">
    <name type="scientific">Anncaliia algerae PRA339</name>
    <dbReference type="NCBI Taxonomy" id="1288291"/>
    <lineage>
        <taxon>Eukaryota</taxon>
        <taxon>Fungi</taxon>
        <taxon>Fungi incertae sedis</taxon>
        <taxon>Microsporidia</taxon>
        <taxon>Tubulinosematoidea</taxon>
        <taxon>Tubulinosematidae</taxon>
        <taxon>Anncaliia</taxon>
    </lineage>
</organism>
<dbReference type="InterPro" id="IPR029047">
    <property type="entry name" value="HSP70_peptide-bd_sf"/>
</dbReference>
<protein>
    <recommendedName>
        <fullName evidence="7">Chaperone DnaK</fullName>
    </recommendedName>
</protein>
<evidence type="ECO:0000313" key="5">
    <source>
        <dbReference type="EMBL" id="KCZ79084.1"/>
    </source>
</evidence>
<dbReference type="OrthoDB" id="434160at2759"/>
<dbReference type="Gene3D" id="3.90.640.10">
    <property type="entry name" value="Actin, Chain A, domain 4"/>
    <property type="match status" value="1"/>
</dbReference>
<dbReference type="EMBL" id="KK365386">
    <property type="protein sequence ID" value="KCZ79084.1"/>
    <property type="molecule type" value="Genomic_DNA"/>
</dbReference>
<keyword evidence="1 3" id="KW-0547">Nucleotide-binding</keyword>
<evidence type="ECO:0000256" key="1">
    <source>
        <dbReference type="ARBA" id="ARBA00022741"/>
    </source>
</evidence>
<dbReference type="SUPFAM" id="SSF53067">
    <property type="entry name" value="Actin-like ATPase domain"/>
    <property type="match status" value="2"/>
</dbReference>
<dbReference type="Gene3D" id="1.20.1270.10">
    <property type="match status" value="1"/>
</dbReference>
<proteinExistence type="inferred from homology"/>
<dbReference type="Gene3D" id="3.30.420.40">
    <property type="match status" value="2"/>
</dbReference>
<dbReference type="InterPro" id="IPR013126">
    <property type="entry name" value="Hsp_70_fam"/>
</dbReference>
<dbReference type="SUPFAM" id="SSF100920">
    <property type="entry name" value="Heat shock protein 70kD (HSP70), peptide-binding domain"/>
    <property type="match status" value="1"/>
</dbReference>
<feature type="chain" id="PRO_5001572327" description="Chaperone DnaK" evidence="4">
    <location>
        <begin position="20"/>
        <end position="662"/>
    </location>
</feature>
<dbReference type="SUPFAM" id="SSF100934">
    <property type="entry name" value="Heat shock protein 70kD (HSP70), C-terminal subdomain"/>
    <property type="match status" value="1"/>
</dbReference>
<evidence type="ECO:0008006" key="7">
    <source>
        <dbReference type="Google" id="ProtNLM"/>
    </source>
</evidence>
<dbReference type="PANTHER" id="PTHR19375">
    <property type="entry name" value="HEAT SHOCK PROTEIN 70KDA"/>
    <property type="match status" value="1"/>
</dbReference>
<dbReference type="GO" id="GO:0005524">
    <property type="term" value="F:ATP binding"/>
    <property type="evidence" value="ECO:0007669"/>
    <property type="project" value="UniProtKB-KW"/>
</dbReference>
<dbReference type="InterPro" id="IPR043129">
    <property type="entry name" value="ATPase_NBD"/>
</dbReference>
<dbReference type="Proteomes" id="UP000030655">
    <property type="component" value="Unassembled WGS sequence"/>
</dbReference>
<name>A0A059EWH9_9MICR</name>
<accession>A0A059EWH9</accession>
<evidence type="ECO:0000256" key="3">
    <source>
        <dbReference type="RuleBase" id="RU003322"/>
    </source>
</evidence>
<keyword evidence="2 3" id="KW-0067">ATP-binding</keyword>
<comment type="similarity">
    <text evidence="3">Belongs to the heat shock protein 70 family.</text>
</comment>
<dbReference type="Gene3D" id="2.60.34.10">
    <property type="entry name" value="Substrate Binding Domain Of DNAk, Chain A, domain 1"/>
    <property type="match status" value="1"/>
</dbReference>
<gene>
    <name evidence="5" type="ORF">H312_03534</name>
</gene>
<sequence length="662" mass="74827">MHPMFLYFLLSILCQKQQAALGIDLGTTFTCVYVYLPDSLTSSVELIKFDGLETIPSVVKFEEIGGVYQLIGGRKAINASEAASDFSGTFSAYKRLMGRSSLREDIELMDYNSKVTYKVVEEVIGDKSQLNMVYTDKNNNELKVTPVEASSVILKMIHNELEPIYDLKEVVVTVPVYFLENQRSATISAANIAGFKKVNLLFEPVAAAYAYQSKKEEKTDKYVKYIVYDHGGGTLDVSAFEFGDSVLEAPYTKGLRFNGGEDFTELLLRHNMSILANKGYTIKKDSKDYLRLKSLSEEMKIKLCNLQNDLISAGSQENATIEETFSTNFGTYVLELDTFTFNSVIEPKLKEVRDLFEKGEDSFNNYLERDLGWKDSIEHVLCVGGSSKIPVVREMLGNYFGKDKIRTDVDADKIVAEGAAYFGAKIAGFIKKGEIMLITTVPIPIGICVNEDTFHQLIKLGATVPATGKEIFTTSYDNQPAVMIRVAQGMRPSFKENEFLGNFELKIEHPGPRGEPQIEVTAVWEMSGDLSVTAVDLKTNKEKNIKVQRVDASITEEKIARLKKEAELNKERDAELMMTYKERQNLEEYIMNVKQRMTGPSVKFESRTKIEKELGILDSWLKRERASANKFEFINKREALQKIVEPLLEEKEKPQEEVREEL</sequence>
<dbReference type="AlphaFoldDB" id="A0A059EWH9"/>
<evidence type="ECO:0000256" key="2">
    <source>
        <dbReference type="ARBA" id="ARBA00022840"/>
    </source>
</evidence>
<reference evidence="6" key="1">
    <citation type="submission" date="2013-02" db="EMBL/GenBank/DDBJ databases">
        <authorList>
            <consortium name="The Broad Institute Genome Sequencing Platform"/>
            <person name="Cuomo C."/>
            <person name="Becnel J."/>
            <person name="Sanscrainte N."/>
            <person name="Walker B."/>
            <person name="Young S.K."/>
            <person name="Zeng Q."/>
            <person name="Gargeya S."/>
            <person name="Fitzgerald M."/>
            <person name="Haas B."/>
            <person name="Abouelleil A."/>
            <person name="Alvarado L."/>
            <person name="Arachchi H.M."/>
            <person name="Berlin A.M."/>
            <person name="Chapman S.B."/>
            <person name="Dewar J."/>
            <person name="Goldberg J."/>
            <person name="Griggs A."/>
            <person name="Gujja S."/>
            <person name="Hansen M."/>
            <person name="Howarth C."/>
            <person name="Imamovic A."/>
            <person name="Larimer J."/>
            <person name="McCowan C."/>
            <person name="Murphy C."/>
            <person name="Neiman D."/>
            <person name="Pearson M."/>
            <person name="Priest M."/>
            <person name="Roberts A."/>
            <person name="Saif S."/>
            <person name="Shea T."/>
            <person name="Sisk P."/>
            <person name="Sykes S."/>
            <person name="Wortman J."/>
            <person name="Nusbaum C."/>
            <person name="Birren B."/>
        </authorList>
    </citation>
    <scope>NUCLEOTIDE SEQUENCE [LARGE SCALE GENOMIC DNA]</scope>
    <source>
        <strain evidence="6">PRA339</strain>
    </source>
</reference>
<keyword evidence="4" id="KW-0732">Signal</keyword>
<evidence type="ECO:0000313" key="6">
    <source>
        <dbReference type="Proteomes" id="UP000030655"/>
    </source>
</evidence>
<reference evidence="5 6" key="2">
    <citation type="submission" date="2014-03" db="EMBL/GenBank/DDBJ databases">
        <title>The Genome Sequence of Anncaliia algerae insect isolate PRA339.</title>
        <authorList>
            <consortium name="The Broad Institute Genome Sequencing Platform"/>
            <consortium name="The Broad Institute Genome Sequencing Center for Infectious Disease"/>
            <person name="Cuomo C."/>
            <person name="Becnel J."/>
            <person name="Sanscrainte N."/>
            <person name="Walker B."/>
            <person name="Young S.K."/>
            <person name="Zeng Q."/>
            <person name="Gargeya S."/>
            <person name="Fitzgerald M."/>
            <person name="Haas B."/>
            <person name="Abouelleil A."/>
            <person name="Alvarado L."/>
            <person name="Arachchi H.M."/>
            <person name="Berlin A.M."/>
            <person name="Chapman S.B."/>
            <person name="Dewar J."/>
            <person name="Goldberg J."/>
            <person name="Griggs A."/>
            <person name="Gujja S."/>
            <person name="Hansen M."/>
            <person name="Howarth C."/>
            <person name="Imamovic A."/>
            <person name="Larimer J."/>
            <person name="McCowan C."/>
            <person name="Murphy C."/>
            <person name="Neiman D."/>
            <person name="Pearson M."/>
            <person name="Priest M."/>
            <person name="Roberts A."/>
            <person name="Saif S."/>
            <person name="Shea T."/>
            <person name="Sisk P."/>
            <person name="Sykes S."/>
            <person name="Wortman J."/>
            <person name="Nusbaum C."/>
            <person name="Birren B."/>
        </authorList>
    </citation>
    <scope>NUCLEOTIDE SEQUENCE [LARGE SCALE GENOMIC DNA]</scope>
    <source>
        <strain evidence="5 6">PRA339</strain>
    </source>
</reference>
<dbReference type="InterPro" id="IPR029048">
    <property type="entry name" value="HSP70_C_sf"/>
</dbReference>
<dbReference type="VEuPathDB" id="MicrosporidiaDB:H312_03534"/>
<dbReference type="Pfam" id="PF00012">
    <property type="entry name" value="HSP70"/>
    <property type="match status" value="1"/>
</dbReference>
<feature type="signal peptide" evidence="4">
    <location>
        <begin position="1"/>
        <end position="19"/>
    </location>
</feature>
<keyword evidence="6" id="KW-1185">Reference proteome</keyword>